<dbReference type="EMBL" id="QTSX02006400">
    <property type="protein sequence ID" value="KAJ9055402.1"/>
    <property type="molecule type" value="Genomic_DNA"/>
</dbReference>
<accession>A0ACC2RZ71</accession>
<sequence length="450" mass="51589">MITGVHIVGLASVYIAYKLYVALKAPPGLEDVPAIPLAASLKSLINGTSFDSHFEKLIYPALSENSMARLWKQGHWELVIGNAQLAKEIYNNTAEFPKLNQSDVRLGRTLGRRTLGYTNILHSDGDEWRRHRRIANPAFKKTWSTAMFGDCADKLISLINRSEGAPVQIQDLFQRLTLDVLGNGLLSYDFEAIAKGNENYYLRLYHDVIGEVFNPIYVTFPSLETLVPWRRISHQKSKEFRQFLRGIIRGRKEELYENPENQNDLLSLITKASIYDKEANLSEDEVINDLAVFFLAGHDTTANTLCTIFYYLSKYPEIQEKARKEVQTVLKGEKRVPTAEELKEFHYIDCIIKESMRIISTVSTTRRYCKNGKTLSNGFVVPKDTYVLVHLWNIHHDDKAYPEPYSFNPDRFKEAHGPEENQLMAFGFGSRMCKLKISINPYLNHLQTLI</sequence>
<reference evidence="1" key="1">
    <citation type="submission" date="2022-04" db="EMBL/GenBank/DDBJ databases">
        <title>Genome of the entomopathogenic fungus Entomophthora muscae.</title>
        <authorList>
            <person name="Elya C."/>
            <person name="Lovett B.R."/>
            <person name="Lee E."/>
            <person name="Macias A.M."/>
            <person name="Hajek A.E."/>
            <person name="De Bivort B.L."/>
            <person name="Kasson M.T."/>
            <person name="De Fine Licht H.H."/>
            <person name="Stajich J.E."/>
        </authorList>
    </citation>
    <scope>NUCLEOTIDE SEQUENCE</scope>
    <source>
        <strain evidence="1">Berkeley</strain>
    </source>
</reference>
<dbReference type="Proteomes" id="UP001165960">
    <property type="component" value="Unassembled WGS sequence"/>
</dbReference>
<name>A0ACC2RZ71_9FUNG</name>
<evidence type="ECO:0000313" key="2">
    <source>
        <dbReference type="Proteomes" id="UP001165960"/>
    </source>
</evidence>
<evidence type="ECO:0000313" key="1">
    <source>
        <dbReference type="EMBL" id="KAJ9055402.1"/>
    </source>
</evidence>
<gene>
    <name evidence="1" type="ORF">DSO57_1004264</name>
</gene>
<comment type="caution">
    <text evidence="1">The sequence shown here is derived from an EMBL/GenBank/DDBJ whole genome shotgun (WGS) entry which is preliminary data.</text>
</comment>
<proteinExistence type="predicted"/>
<protein>
    <submittedName>
        <fullName evidence="1">Uncharacterized protein</fullName>
    </submittedName>
</protein>
<organism evidence="1 2">
    <name type="scientific">Entomophthora muscae</name>
    <dbReference type="NCBI Taxonomy" id="34485"/>
    <lineage>
        <taxon>Eukaryota</taxon>
        <taxon>Fungi</taxon>
        <taxon>Fungi incertae sedis</taxon>
        <taxon>Zoopagomycota</taxon>
        <taxon>Entomophthoromycotina</taxon>
        <taxon>Entomophthoromycetes</taxon>
        <taxon>Entomophthorales</taxon>
        <taxon>Entomophthoraceae</taxon>
        <taxon>Entomophthora</taxon>
    </lineage>
</organism>
<keyword evidence="2" id="KW-1185">Reference proteome</keyword>